<evidence type="ECO:0000259" key="6">
    <source>
        <dbReference type="Pfam" id="PF00884"/>
    </source>
</evidence>
<feature type="signal peptide" evidence="5">
    <location>
        <begin position="1"/>
        <end position="16"/>
    </location>
</feature>
<keyword evidence="3 7" id="KW-0378">Hydrolase</keyword>
<dbReference type="EMBL" id="CP036279">
    <property type="protein sequence ID" value="QDU64020.1"/>
    <property type="molecule type" value="Genomic_DNA"/>
</dbReference>
<evidence type="ECO:0000313" key="8">
    <source>
        <dbReference type="Proteomes" id="UP000317093"/>
    </source>
</evidence>
<gene>
    <name evidence="7" type="ORF">Pan216_49030</name>
</gene>
<name>A0A518BAK9_9BACT</name>
<dbReference type="EC" id="3.1.6.1" evidence="7"/>
<dbReference type="InterPro" id="IPR017850">
    <property type="entry name" value="Alkaline_phosphatase_core_sf"/>
</dbReference>
<proteinExistence type="inferred from homology"/>
<reference evidence="7 8" key="1">
    <citation type="submission" date="2019-02" db="EMBL/GenBank/DDBJ databases">
        <title>Deep-cultivation of Planctomycetes and their phenomic and genomic characterization uncovers novel biology.</title>
        <authorList>
            <person name="Wiegand S."/>
            <person name="Jogler M."/>
            <person name="Boedeker C."/>
            <person name="Pinto D."/>
            <person name="Vollmers J."/>
            <person name="Rivas-Marin E."/>
            <person name="Kohn T."/>
            <person name="Peeters S.H."/>
            <person name="Heuer A."/>
            <person name="Rast P."/>
            <person name="Oberbeckmann S."/>
            <person name="Bunk B."/>
            <person name="Jeske O."/>
            <person name="Meyerdierks A."/>
            <person name="Storesund J.E."/>
            <person name="Kallscheuer N."/>
            <person name="Luecker S."/>
            <person name="Lage O.M."/>
            <person name="Pohl T."/>
            <person name="Merkel B.J."/>
            <person name="Hornburger P."/>
            <person name="Mueller R.-W."/>
            <person name="Bruemmer F."/>
            <person name="Labrenz M."/>
            <person name="Spormann A.M."/>
            <person name="Op den Camp H."/>
            <person name="Overmann J."/>
            <person name="Amann R."/>
            <person name="Jetten M.S.M."/>
            <person name="Mascher T."/>
            <person name="Medema M.H."/>
            <person name="Devos D.P."/>
            <person name="Kaster A.-K."/>
            <person name="Ovreas L."/>
            <person name="Rohde M."/>
            <person name="Galperin M.Y."/>
            <person name="Jogler C."/>
        </authorList>
    </citation>
    <scope>NUCLEOTIDE SEQUENCE [LARGE SCALE GENOMIC DNA]</scope>
    <source>
        <strain evidence="7 8">Pan216</strain>
    </source>
</reference>
<sequence length="473" mass="52970" precursor="true">MASLLALCLATMTVAAEPPNILFVLTDDQAPWALGASGYDQAKTPNMDRLFSQGAHLTNAFVVTPVCSPSRAALMTGRYGTELGITDWLHSSKEPNAGLDPKTIAWPEVLAKHGYTNALIGKWHLGMLEKFHPTEMGFHHFFGFRGGGNSPSNPKLEKEGIVEKFEGLTTDILTDHAIEFLKENKKRPFLVSVHYRAPHARWLPVADEDWAPYEKMDPKIPNPDYPNLNTPRVKKMTREYLASVRGVDRNLGRLLTTLDELDLEDNTVVIFTSDHGYNMGHNGIWHKGNGHWVLTKNPKPTPNVPAGQRPNMYDHSIRVPAAVRWPGKIKPGTVVTETISNLDWYPTILAMAGVPVPKEAGVRGHNFLPLLEGKSIPWDNNFYAEYSTKHQSKTDMRMYRTPEWKLVRDFKNAGRDELYHLKNDADEAHNLINSSDEKVKGVIDKLDQKIRAKMKELNDPVLRSASSSSSAGQ</sequence>
<dbReference type="Proteomes" id="UP000317093">
    <property type="component" value="Chromosome"/>
</dbReference>
<evidence type="ECO:0000256" key="4">
    <source>
        <dbReference type="ARBA" id="ARBA00022837"/>
    </source>
</evidence>
<dbReference type="PANTHER" id="PTHR42693:SF53">
    <property type="entry name" value="ENDO-4-O-SULFATASE"/>
    <property type="match status" value="1"/>
</dbReference>
<dbReference type="Pfam" id="PF00884">
    <property type="entry name" value="Sulfatase"/>
    <property type="match status" value="1"/>
</dbReference>
<organism evidence="7 8">
    <name type="scientific">Kolteria novifilia</name>
    <dbReference type="NCBI Taxonomy" id="2527975"/>
    <lineage>
        <taxon>Bacteria</taxon>
        <taxon>Pseudomonadati</taxon>
        <taxon>Planctomycetota</taxon>
        <taxon>Planctomycetia</taxon>
        <taxon>Kolteriales</taxon>
        <taxon>Kolteriaceae</taxon>
        <taxon>Kolteria</taxon>
    </lineage>
</organism>
<evidence type="ECO:0000256" key="5">
    <source>
        <dbReference type="SAM" id="SignalP"/>
    </source>
</evidence>
<dbReference type="InterPro" id="IPR050738">
    <property type="entry name" value="Sulfatase"/>
</dbReference>
<dbReference type="Gene3D" id="3.40.720.10">
    <property type="entry name" value="Alkaline Phosphatase, subunit A"/>
    <property type="match status" value="1"/>
</dbReference>
<evidence type="ECO:0000256" key="2">
    <source>
        <dbReference type="ARBA" id="ARBA00022723"/>
    </source>
</evidence>
<evidence type="ECO:0000256" key="1">
    <source>
        <dbReference type="ARBA" id="ARBA00008779"/>
    </source>
</evidence>
<protein>
    <submittedName>
        <fullName evidence="7">Arylsulfatase</fullName>
        <ecNumber evidence="7">3.1.6.1</ecNumber>
    </submittedName>
</protein>
<dbReference type="Gene3D" id="3.30.1120.10">
    <property type="match status" value="1"/>
</dbReference>
<dbReference type="GO" id="GO:0004065">
    <property type="term" value="F:arylsulfatase activity"/>
    <property type="evidence" value="ECO:0007669"/>
    <property type="project" value="UniProtKB-EC"/>
</dbReference>
<dbReference type="InterPro" id="IPR024607">
    <property type="entry name" value="Sulfatase_CS"/>
</dbReference>
<dbReference type="InterPro" id="IPR000917">
    <property type="entry name" value="Sulfatase_N"/>
</dbReference>
<dbReference type="RefSeq" id="WP_145261928.1">
    <property type="nucleotide sequence ID" value="NZ_CP036279.1"/>
</dbReference>
<dbReference type="PROSITE" id="PS00523">
    <property type="entry name" value="SULFATASE_1"/>
    <property type="match status" value="1"/>
</dbReference>
<evidence type="ECO:0000313" key="7">
    <source>
        <dbReference type="EMBL" id="QDU64020.1"/>
    </source>
</evidence>
<dbReference type="PANTHER" id="PTHR42693">
    <property type="entry name" value="ARYLSULFATASE FAMILY MEMBER"/>
    <property type="match status" value="1"/>
</dbReference>
<keyword evidence="4" id="KW-0106">Calcium</keyword>
<feature type="domain" description="Sulfatase N-terminal" evidence="6">
    <location>
        <begin position="19"/>
        <end position="354"/>
    </location>
</feature>
<dbReference type="SUPFAM" id="SSF53649">
    <property type="entry name" value="Alkaline phosphatase-like"/>
    <property type="match status" value="1"/>
</dbReference>
<accession>A0A518BAK9</accession>
<evidence type="ECO:0000256" key="3">
    <source>
        <dbReference type="ARBA" id="ARBA00022801"/>
    </source>
</evidence>
<feature type="chain" id="PRO_5022104814" evidence="5">
    <location>
        <begin position="17"/>
        <end position="473"/>
    </location>
</feature>
<dbReference type="GO" id="GO:0046872">
    <property type="term" value="F:metal ion binding"/>
    <property type="evidence" value="ECO:0007669"/>
    <property type="project" value="UniProtKB-KW"/>
</dbReference>
<dbReference type="AlphaFoldDB" id="A0A518BAK9"/>
<keyword evidence="8" id="KW-1185">Reference proteome</keyword>
<keyword evidence="2" id="KW-0479">Metal-binding</keyword>
<dbReference type="KEGG" id="knv:Pan216_49030"/>
<comment type="similarity">
    <text evidence="1">Belongs to the sulfatase family.</text>
</comment>
<dbReference type="OrthoDB" id="237120at2"/>
<keyword evidence="5" id="KW-0732">Signal</keyword>